<dbReference type="OrthoDB" id="9829373at2"/>
<dbReference type="AlphaFoldDB" id="A0A4P7C0S8"/>
<dbReference type="EMBL" id="CP038033">
    <property type="protein sequence ID" value="QBQ55150.1"/>
    <property type="molecule type" value="Genomic_DNA"/>
</dbReference>
<proteinExistence type="predicted"/>
<reference evidence="1 2" key="1">
    <citation type="submission" date="2019-03" db="EMBL/GenBank/DDBJ databases">
        <title>The genome sequence of Nitrosococcus wardiae strain D1FHST reveals the archetypal metabolic capacity of ammonia-oxidizing Gammaproteobacteria.</title>
        <authorList>
            <person name="Wang L."/>
            <person name="Lim C.K."/>
            <person name="Hanson T.E."/>
            <person name="Dang H."/>
            <person name="Klotz M.G."/>
        </authorList>
    </citation>
    <scope>NUCLEOTIDE SEQUENCE [LARGE SCALE GENOMIC DNA]</scope>
    <source>
        <strain evidence="1 2">D1FHS</strain>
    </source>
</reference>
<evidence type="ECO:0000313" key="2">
    <source>
        <dbReference type="Proteomes" id="UP000294325"/>
    </source>
</evidence>
<accession>A0A4P7C0S8</accession>
<gene>
    <name evidence="1" type="ORF">E3U44_12005</name>
</gene>
<dbReference type="KEGG" id="nwr:E3U44_12005"/>
<dbReference type="RefSeq" id="WP_134358418.1">
    <property type="nucleotide sequence ID" value="NZ_CP038033.1"/>
</dbReference>
<dbReference type="Proteomes" id="UP000294325">
    <property type="component" value="Chromosome"/>
</dbReference>
<name>A0A4P7C0S8_9GAMM</name>
<protein>
    <submittedName>
        <fullName evidence="1">Uncharacterized protein</fullName>
    </submittedName>
</protein>
<keyword evidence="2" id="KW-1185">Reference proteome</keyword>
<sequence>MDNKTHLGISTAVLFFFVAMIHTSVLADEKEKFFISETTILKGLERGALFPYLDTTPNKIIHAHIALTDSTAACGQGGTDPDNISLLVGVAGGDLVAPILENTGIGNTEQCVFHLSIEADKDSIPSEITDIVVINNGPAPLSGFNTITVSATVEEDDEDDDQHHHD</sequence>
<evidence type="ECO:0000313" key="1">
    <source>
        <dbReference type="EMBL" id="QBQ55150.1"/>
    </source>
</evidence>
<organism evidence="1 2">
    <name type="scientific">Nitrosococcus wardiae</name>
    <dbReference type="NCBI Taxonomy" id="1814290"/>
    <lineage>
        <taxon>Bacteria</taxon>
        <taxon>Pseudomonadati</taxon>
        <taxon>Pseudomonadota</taxon>
        <taxon>Gammaproteobacteria</taxon>
        <taxon>Chromatiales</taxon>
        <taxon>Chromatiaceae</taxon>
        <taxon>Nitrosococcus</taxon>
    </lineage>
</organism>